<dbReference type="RefSeq" id="WP_014390742.1">
    <property type="nucleotide sequence ID" value="NZ_CP090428.1"/>
</dbReference>
<reference evidence="1 2" key="1">
    <citation type="journal article" date="2018" name="Front. Microbiol.">
        <title>Genetic and Phylogenetic Characteristics of Pasteurella multocida Isolates From Different Host Species.</title>
        <authorList>
            <person name="Peng Z."/>
            <person name="Liang W."/>
            <person name="Wang F."/>
            <person name="Xu Z."/>
            <person name="Xie Z."/>
            <person name="Lian Z."/>
            <person name="Hua L."/>
            <person name="Zhou R."/>
            <person name="Chen H."/>
            <person name="Wu B."/>
        </authorList>
    </citation>
    <scope>NUCLEOTIDE SEQUENCE [LARGE SCALE GENOMIC DNA]</scope>
    <source>
        <strain evidence="1 2">HNA06</strain>
    </source>
</reference>
<gene>
    <name evidence="1" type="ORF">C2800_11190</name>
</gene>
<sequence length="144" mass="15591">MANVIYRGPVEREPKTINLVINDTSSPGVVVKLNAGKLEAATDAKGRRFLLANRRFAGQTIDQAYTKGDTAIAFRLEPEHEYYAQLADDTYQPGDALTAKAGGKLAKAVAGDVVLFFFDEQKQRQITGGKGWGDVVVANAYVKA</sequence>
<accession>A0A849CLC4</accession>
<protein>
    <submittedName>
        <fullName evidence="1">Uncharacterized protein</fullName>
    </submittedName>
</protein>
<proteinExistence type="predicted"/>
<evidence type="ECO:0000313" key="2">
    <source>
        <dbReference type="Proteomes" id="UP000540079"/>
    </source>
</evidence>
<evidence type="ECO:0000313" key="1">
    <source>
        <dbReference type="EMBL" id="NNI79971.1"/>
    </source>
</evidence>
<dbReference type="AlphaFoldDB" id="A0A849CLC4"/>
<name>A0A849CLC4_PASMD</name>
<comment type="caution">
    <text evidence="1">The sequence shown here is derived from an EMBL/GenBank/DDBJ whole genome shotgun (WGS) entry which is preliminary data.</text>
</comment>
<organism evidence="1 2">
    <name type="scientific">Pasteurella multocida</name>
    <dbReference type="NCBI Taxonomy" id="747"/>
    <lineage>
        <taxon>Bacteria</taxon>
        <taxon>Pseudomonadati</taxon>
        <taxon>Pseudomonadota</taxon>
        <taxon>Gammaproteobacteria</taxon>
        <taxon>Pasteurellales</taxon>
        <taxon>Pasteurellaceae</taxon>
        <taxon>Pasteurella</taxon>
    </lineage>
</organism>
<dbReference type="Proteomes" id="UP000540079">
    <property type="component" value="Unassembled WGS sequence"/>
</dbReference>
<dbReference type="EMBL" id="PPVL01000014">
    <property type="protein sequence ID" value="NNI79971.1"/>
    <property type="molecule type" value="Genomic_DNA"/>
</dbReference>